<evidence type="ECO:0000313" key="3">
    <source>
        <dbReference type="EMBL" id="CAK9064884.1"/>
    </source>
</evidence>
<evidence type="ECO:0000313" key="7">
    <source>
        <dbReference type="Proteomes" id="UP001642464"/>
    </source>
</evidence>
<evidence type="ECO:0000313" key="1">
    <source>
        <dbReference type="EMBL" id="CAK9037811.1"/>
    </source>
</evidence>
<proteinExistence type="predicted"/>
<sequence>LRFQYRTQVQRVLDGIPDTILKPQPITPPERLDQVDENQPLNVAGILQHVGP</sequence>
<comment type="caution">
    <text evidence="1">The sequence shown here is derived from an EMBL/GenBank/DDBJ whole genome shotgun (WGS) entry which is preliminary data.</text>
</comment>
<dbReference type="Proteomes" id="UP001642464">
    <property type="component" value="Unassembled WGS sequence"/>
</dbReference>
<feature type="non-terminal residue" evidence="1">
    <location>
        <position position="1"/>
    </location>
</feature>
<evidence type="ECO:0000313" key="5">
    <source>
        <dbReference type="EMBL" id="CAK9094072.1"/>
    </source>
</evidence>
<evidence type="ECO:0000313" key="4">
    <source>
        <dbReference type="EMBL" id="CAK9079993.1"/>
    </source>
</evidence>
<dbReference type="EMBL" id="CAXAMM010040569">
    <property type="protein sequence ID" value="CAK9094072.1"/>
    <property type="molecule type" value="Genomic_DNA"/>
</dbReference>
<reference evidence="1 7" key="1">
    <citation type="submission" date="2024-02" db="EMBL/GenBank/DDBJ databases">
        <authorList>
            <person name="Chen Y."/>
            <person name="Shah S."/>
            <person name="Dougan E. K."/>
            <person name="Thang M."/>
            <person name="Chan C."/>
        </authorList>
    </citation>
    <scope>NUCLEOTIDE SEQUENCE [LARGE SCALE GENOMIC DNA]</scope>
</reference>
<evidence type="ECO:0000313" key="6">
    <source>
        <dbReference type="EMBL" id="CAK9095843.1"/>
    </source>
</evidence>
<dbReference type="EMBL" id="CAXAMM010038674">
    <property type="protein sequence ID" value="CAK9079993.1"/>
    <property type="molecule type" value="Genomic_DNA"/>
</dbReference>
<gene>
    <name evidence="1" type="ORF">SCF082_LOCUS22323</name>
    <name evidence="2" type="ORF">SCF082_LOCUS22690</name>
    <name evidence="3" type="ORF">SCF082_LOCUS33323</name>
    <name evidence="4" type="ORF">SCF082_LOCUS38153</name>
    <name evidence="5" type="ORF">SCF082_LOCUS44233</name>
    <name evidence="6" type="ORF">SCF082_LOCUS45006</name>
</gene>
<dbReference type="EMBL" id="CAXAMM010016335">
    <property type="protein sequence ID" value="CAK9038625.1"/>
    <property type="molecule type" value="Genomic_DNA"/>
</dbReference>
<dbReference type="EMBL" id="CAXAMM010040856">
    <property type="protein sequence ID" value="CAK9095843.1"/>
    <property type="molecule type" value="Genomic_DNA"/>
</dbReference>
<feature type="non-terminal residue" evidence="1">
    <location>
        <position position="52"/>
    </location>
</feature>
<evidence type="ECO:0000313" key="2">
    <source>
        <dbReference type="EMBL" id="CAK9038625.1"/>
    </source>
</evidence>
<accession>A0ABP0LF70</accession>
<name>A0ABP0LF70_9DINO</name>
<keyword evidence="7" id="KW-1185">Reference proteome</keyword>
<dbReference type="EMBL" id="CAXAMM010016002">
    <property type="protein sequence ID" value="CAK9037811.1"/>
    <property type="molecule type" value="Genomic_DNA"/>
</dbReference>
<dbReference type="EMBL" id="CAXAMM010029542">
    <property type="protein sequence ID" value="CAK9064884.1"/>
    <property type="molecule type" value="Genomic_DNA"/>
</dbReference>
<organism evidence="1 7">
    <name type="scientific">Durusdinium trenchii</name>
    <dbReference type="NCBI Taxonomy" id="1381693"/>
    <lineage>
        <taxon>Eukaryota</taxon>
        <taxon>Sar</taxon>
        <taxon>Alveolata</taxon>
        <taxon>Dinophyceae</taxon>
        <taxon>Suessiales</taxon>
        <taxon>Symbiodiniaceae</taxon>
        <taxon>Durusdinium</taxon>
    </lineage>
</organism>
<protein>
    <submittedName>
        <fullName evidence="1">Uncharacterized protein</fullName>
    </submittedName>
</protein>